<reference evidence="1 2" key="1">
    <citation type="submission" date="2019-08" db="EMBL/GenBank/DDBJ databases">
        <title>Hyperibacter terrae gen. nov., sp. nov. and Hyperibacter viscosus sp. nov., two new members in the family Rhodospirillaceae isolated from the rhizosphere of Hypericum perforatum.</title>
        <authorList>
            <person name="Noviana Z."/>
        </authorList>
    </citation>
    <scope>NUCLEOTIDE SEQUENCE [LARGE SCALE GENOMIC DNA]</scope>
    <source>
        <strain evidence="1 2">R5913</strain>
    </source>
</reference>
<proteinExistence type="predicted"/>
<dbReference type="KEGG" id="htq:FRZ44_37830"/>
<sequence length="71" mass="8058">MKTRFRMTATALEDSDGALVVSFGDPDHLDRRPIRITIPARVTSQDRARWVLGRDYWIDITPADKGQTKGD</sequence>
<protein>
    <submittedName>
        <fullName evidence="1">Uncharacterized protein</fullName>
    </submittedName>
</protein>
<dbReference type="EMBL" id="CP042906">
    <property type="protein sequence ID" value="QEX18476.1"/>
    <property type="molecule type" value="Genomic_DNA"/>
</dbReference>
<name>A0A5J6MUG3_9PROT</name>
<gene>
    <name evidence="1" type="ORF">FRZ44_37830</name>
</gene>
<evidence type="ECO:0000313" key="2">
    <source>
        <dbReference type="Proteomes" id="UP000326202"/>
    </source>
</evidence>
<dbReference type="Proteomes" id="UP000326202">
    <property type="component" value="Chromosome"/>
</dbReference>
<organism evidence="1 2">
    <name type="scientific">Hypericibacter terrae</name>
    <dbReference type="NCBI Taxonomy" id="2602015"/>
    <lineage>
        <taxon>Bacteria</taxon>
        <taxon>Pseudomonadati</taxon>
        <taxon>Pseudomonadota</taxon>
        <taxon>Alphaproteobacteria</taxon>
        <taxon>Rhodospirillales</taxon>
        <taxon>Dongiaceae</taxon>
        <taxon>Hypericibacter</taxon>
    </lineage>
</organism>
<dbReference type="RefSeq" id="WP_151178631.1">
    <property type="nucleotide sequence ID" value="NZ_CP042906.1"/>
</dbReference>
<evidence type="ECO:0000313" key="1">
    <source>
        <dbReference type="EMBL" id="QEX18476.1"/>
    </source>
</evidence>
<accession>A0A5J6MUG3</accession>
<dbReference type="AlphaFoldDB" id="A0A5J6MUG3"/>
<keyword evidence="2" id="KW-1185">Reference proteome</keyword>